<dbReference type="Proteomes" id="UP000031982">
    <property type="component" value="Unassembled WGS sequence"/>
</dbReference>
<sequence>MAQGVKRMIEYRCTDCDKSEILAGIVPMKACPQCGFLMEAVEE</sequence>
<gene>
    <name evidence="1" type="ORF">SD77_3531</name>
</gene>
<organism evidence="1 2">
    <name type="scientific">Bacillus badius</name>
    <dbReference type="NCBI Taxonomy" id="1455"/>
    <lineage>
        <taxon>Bacteria</taxon>
        <taxon>Bacillati</taxon>
        <taxon>Bacillota</taxon>
        <taxon>Bacilli</taxon>
        <taxon>Bacillales</taxon>
        <taxon>Bacillaceae</taxon>
        <taxon>Pseudobacillus</taxon>
    </lineage>
</organism>
<protein>
    <submittedName>
        <fullName evidence="1">Uncharacterized protein</fullName>
    </submittedName>
</protein>
<evidence type="ECO:0000313" key="1">
    <source>
        <dbReference type="EMBL" id="KIL72128.1"/>
    </source>
</evidence>
<keyword evidence="2" id="KW-1185">Reference proteome</keyword>
<name>A0ABR5ANM7_BACBA</name>
<proteinExistence type="predicted"/>
<comment type="caution">
    <text evidence="1">The sequence shown here is derived from an EMBL/GenBank/DDBJ whole genome shotgun (WGS) entry which is preliminary data.</text>
</comment>
<accession>A0ABR5ANM7</accession>
<reference evidence="1 2" key="1">
    <citation type="submission" date="2015-01" db="EMBL/GenBank/DDBJ databases">
        <title>Genome Assembly of Bacillus badius MTCC 1458.</title>
        <authorList>
            <person name="Verma A."/>
            <person name="Khatri I."/>
            <person name="Mual P."/>
            <person name="Subramanian S."/>
            <person name="Krishnamurthi S."/>
        </authorList>
    </citation>
    <scope>NUCLEOTIDE SEQUENCE [LARGE SCALE GENOMIC DNA]</scope>
    <source>
        <strain evidence="1 2">MTCC 1458</strain>
    </source>
</reference>
<evidence type="ECO:0000313" key="2">
    <source>
        <dbReference type="Proteomes" id="UP000031982"/>
    </source>
</evidence>
<dbReference type="EMBL" id="JXLP01000037">
    <property type="protein sequence ID" value="KIL72128.1"/>
    <property type="molecule type" value="Genomic_DNA"/>
</dbReference>